<comment type="caution">
    <text evidence="7">Lacks conserved residue(s) required for the propagation of feature annotation.</text>
</comment>
<dbReference type="OrthoDB" id="206201at2759"/>
<dbReference type="InterPro" id="IPR034197">
    <property type="entry name" value="Peptidases_S8_3"/>
</dbReference>
<dbReference type="FunFam" id="3.40.50.200:FF:000006">
    <property type="entry name" value="Subtilisin-like protease SBT1.5"/>
    <property type="match status" value="1"/>
</dbReference>
<dbReference type="InterPro" id="IPR036852">
    <property type="entry name" value="Peptidase_S8/S53_dom_sf"/>
</dbReference>
<protein>
    <recommendedName>
        <fullName evidence="12">Cucumisin</fullName>
    </recommendedName>
</protein>
<evidence type="ECO:0008006" key="12">
    <source>
        <dbReference type="Google" id="ProtNLM"/>
    </source>
</evidence>
<evidence type="ECO:0000256" key="3">
    <source>
        <dbReference type="ARBA" id="ARBA00022729"/>
    </source>
</evidence>
<dbReference type="InterPro" id="IPR015500">
    <property type="entry name" value="Peptidase_S8_subtilisin-rel"/>
</dbReference>
<dbReference type="SUPFAM" id="SSF52743">
    <property type="entry name" value="Subtilisin-like"/>
    <property type="match status" value="2"/>
</dbReference>
<accession>A0A7J7N1L2</accession>
<dbReference type="Gene3D" id="3.40.50.200">
    <property type="entry name" value="Peptidase S8/S53 domain"/>
    <property type="match status" value="2"/>
</dbReference>
<evidence type="ECO:0000259" key="9">
    <source>
        <dbReference type="Pfam" id="PF17766"/>
    </source>
</evidence>
<dbReference type="Proteomes" id="UP000541444">
    <property type="component" value="Unassembled WGS sequence"/>
</dbReference>
<dbReference type="GO" id="GO:0006508">
    <property type="term" value="P:proteolysis"/>
    <property type="evidence" value="ECO:0007669"/>
    <property type="project" value="UniProtKB-KW"/>
</dbReference>
<evidence type="ECO:0000256" key="1">
    <source>
        <dbReference type="ARBA" id="ARBA00011073"/>
    </source>
</evidence>
<dbReference type="AlphaFoldDB" id="A0A7J7N1L2"/>
<feature type="domain" description="Subtilisin-like protease fibronectin type-III" evidence="9">
    <location>
        <begin position="1025"/>
        <end position="1123"/>
    </location>
</feature>
<keyword evidence="5 7" id="KW-0720">Serine protease</keyword>
<dbReference type="Gene3D" id="3.50.30.30">
    <property type="match status" value="1"/>
</dbReference>
<feature type="active site" description="Charge relay system" evidence="6 7">
    <location>
        <position position="528"/>
    </location>
</feature>
<dbReference type="InterPro" id="IPR023828">
    <property type="entry name" value="Peptidase_S8_Ser-AS"/>
</dbReference>
<dbReference type="InterPro" id="IPR045051">
    <property type="entry name" value="SBT"/>
</dbReference>
<feature type="domain" description="Subtilisin-like protease fibronectin type-III" evidence="9">
    <location>
        <begin position="336"/>
        <end position="426"/>
    </location>
</feature>
<comment type="similarity">
    <text evidence="1 7">Belongs to the peptidase S8 family.</text>
</comment>
<evidence type="ECO:0000259" key="8">
    <source>
        <dbReference type="Pfam" id="PF00082"/>
    </source>
</evidence>
<dbReference type="CDD" id="cd04852">
    <property type="entry name" value="Peptidases_S8_3"/>
    <property type="match status" value="1"/>
</dbReference>
<dbReference type="Pfam" id="PF17766">
    <property type="entry name" value="fn3_6"/>
    <property type="match status" value="2"/>
</dbReference>
<dbReference type="PRINTS" id="PR00723">
    <property type="entry name" value="SUBTILISIN"/>
</dbReference>
<dbReference type="PANTHER" id="PTHR10795">
    <property type="entry name" value="PROPROTEIN CONVERTASE SUBTILISIN/KEXIN"/>
    <property type="match status" value="1"/>
</dbReference>
<gene>
    <name evidence="10" type="ORF">GIB67_007722</name>
</gene>
<feature type="active site" description="Charge relay system" evidence="6 7">
    <location>
        <position position="919"/>
    </location>
</feature>
<dbReference type="InterPro" id="IPR041469">
    <property type="entry name" value="Subtilisin-like_FN3"/>
</dbReference>
<evidence type="ECO:0000313" key="11">
    <source>
        <dbReference type="Proteomes" id="UP000541444"/>
    </source>
</evidence>
<feature type="domain" description="Peptidase S8/S53" evidence="8">
    <location>
        <begin position="521"/>
        <end position="970"/>
    </location>
</feature>
<keyword evidence="3" id="KW-0732">Signal</keyword>
<sequence>MEFDSSVYSFPMQVYIVYMGHIPKGDFSASTNHIGTLEQVVGRFRRPHTSSTAAARKVSEASLLGLGLGIARGGVPSACIAVYKVCCSFGCYDADILAGFDDAIADGVDIISVSLGGSYAIRGVAVNTFTLEDRMYPLVYGGDVPNPGFQGYSSDPTATILKSNEDKDKLAPYVVSFSSRGPNPMTSSILKPDIVGPGVDIVAAWSPVAPVSLYSGDNRVVSYNIISGTSMACPHATAAAAYAKSFHPKWSPSAIKSALMTKTYPMSNATNTDAEFAYGSDHINPVGAIDPGLIYDAGEADYVRMLCAEGYDTKTLQIVTGDNSSCTTANNGTVYDLNYPSSAVTVDIGESFEQIFHRTVTNVGSPVSIYKARMSAPSGIKIDVAPTVLSFKLIGEKGLFVVKVRGKSNSSLLSSSLVWSDEVYVVYMGDRPKDEVSASSYHMSMLEEAVDSGAAEAMVYSYKRSFNGFAAKLTEEEMQKIAGMEGVVSVFLSKQNQLHTTRSWDFTGFPQTVKRTTVESSTIVGMFDTGVWPEADSFDDKGFGPSPSKWKGSCQSSSNFTCNNKIIGARYYRSGGAVPATDFGSPRDSEGHGTHTASTAAGLEVTDASLLGLGLGTARGGVPSARLAIYKICWSDGCYDADLLAAFDDAIADGVDIISLSVGGSFPSDYFEDSIAIGAFHAMKNGILTSNSAGNSGPFAGSVSNYSPWSLTVAASTIDREFVAKVQLGNGKVYEGTAINTFTLNKTSYPMIYGGDAPNIAKGFDGSISRYCSEESLDTSKVTGKIVFCDEISSGSGSLLAGAVGTVMQDSGFEDVAFSFPLSATHLSLEDGSTVYTYLNTTSNATANILKSNEVNDTLAPFVVSFSSRGPNPITSDILKPDLTAPGVDILAAWPPISSVSGSELDTRSVKYNIISGTSMSCPHATGAAAYVKTFHPSWSPAAIKSALMTTANPMSTATNTDAEFAFGAGHINPVKAVVPGLIYDAGEADYVKMLCGSGYSTKNLRLVTGDASACSKVNNGTVWDLNYPSFALTLYKEGSFSATYHRTVTNVGSPGSVYKATINSPSGIKIKAIPSVLSFKTLGQKLSFALTVAGSIGNSASLISSTLIWDDGVYQVRSPIVVNYPTEG</sequence>
<feature type="domain" description="Peptidase S8/S53" evidence="8">
    <location>
        <begin position="48"/>
        <end position="278"/>
    </location>
</feature>
<evidence type="ECO:0000256" key="4">
    <source>
        <dbReference type="ARBA" id="ARBA00022801"/>
    </source>
</evidence>
<evidence type="ECO:0000256" key="7">
    <source>
        <dbReference type="PROSITE-ProRule" id="PRU01240"/>
    </source>
</evidence>
<feature type="active site" description="Charge relay system" evidence="6 7">
    <location>
        <position position="592"/>
    </location>
</feature>
<evidence type="ECO:0000313" key="10">
    <source>
        <dbReference type="EMBL" id="KAF6161081.1"/>
    </source>
</evidence>
<dbReference type="CDD" id="cd02120">
    <property type="entry name" value="PA_subtilisin_like"/>
    <property type="match status" value="1"/>
</dbReference>
<comment type="caution">
    <text evidence="10">The sequence shown here is derived from an EMBL/GenBank/DDBJ whole genome shotgun (WGS) entry which is preliminary data.</text>
</comment>
<dbReference type="Gene3D" id="2.60.40.2310">
    <property type="match status" value="2"/>
</dbReference>
<organism evidence="10 11">
    <name type="scientific">Kingdonia uniflora</name>
    <dbReference type="NCBI Taxonomy" id="39325"/>
    <lineage>
        <taxon>Eukaryota</taxon>
        <taxon>Viridiplantae</taxon>
        <taxon>Streptophyta</taxon>
        <taxon>Embryophyta</taxon>
        <taxon>Tracheophyta</taxon>
        <taxon>Spermatophyta</taxon>
        <taxon>Magnoliopsida</taxon>
        <taxon>Ranunculales</taxon>
        <taxon>Circaeasteraceae</taxon>
        <taxon>Kingdonia</taxon>
    </lineage>
</organism>
<keyword evidence="4 7" id="KW-0378">Hydrolase</keyword>
<proteinExistence type="inferred from homology"/>
<dbReference type="InterPro" id="IPR000209">
    <property type="entry name" value="Peptidase_S8/S53_dom"/>
</dbReference>
<dbReference type="Pfam" id="PF00082">
    <property type="entry name" value="Peptidase_S8"/>
    <property type="match status" value="2"/>
</dbReference>
<dbReference type="EMBL" id="JACGCM010001144">
    <property type="protein sequence ID" value="KAF6161081.1"/>
    <property type="molecule type" value="Genomic_DNA"/>
</dbReference>
<dbReference type="GO" id="GO:0004252">
    <property type="term" value="F:serine-type endopeptidase activity"/>
    <property type="evidence" value="ECO:0007669"/>
    <property type="project" value="UniProtKB-UniRule"/>
</dbReference>
<dbReference type="PROSITE" id="PS00138">
    <property type="entry name" value="SUBTILASE_SER"/>
    <property type="match status" value="2"/>
</dbReference>
<evidence type="ECO:0000256" key="6">
    <source>
        <dbReference type="PIRSR" id="PIRSR615500-1"/>
    </source>
</evidence>
<keyword evidence="2 7" id="KW-0645">Protease</keyword>
<evidence type="ECO:0000256" key="5">
    <source>
        <dbReference type="ARBA" id="ARBA00022825"/>
    </source>
</evidence>
<keyword evidence="11" id="KW-1185">Reference proteome</keyword>
<name>A0A7J7N1L2_9MAGN</name>
<dbReference type="PROSITE" id="PS51892">
    <property type="entry name" value="SUBTILASE"/>
    <property type="match status" value="2"/>
</dbReference>
<evidence type="ECO:0000256" key="2">
    <source>
        <dbReference type="ARBA" id="ARBA00022670"/>
    </source>
</evidence>
<reference evidence="10 11" key="1">
    <citation type="journal article" date="2020" name="IScience">
        <title>Genome Sequencing of the Endangered Kingdonia uniflora (Circaeasteraceae, Ranunculales) Reveals Potential Mechanisms of Evolutionary Specialization.</title>
        <authorList>
            <person name="Sun Y."/>
            <person name="Deng T."/>
            <person name="Zhang A."/>
            <person name="Moore M.J."/>
            <person name="Landis J.B."/>
            <person name="Lin N."/>
            <person name="Zhang H."/>
            <person name="Zhang X."/>
            <person name="Huang J."/>
            <person name="Zhang X."/>
            <person name="Sun H."/>
            <person name="Wang H."/>
        </authorList>
    </citation>
    <scope>NUCLEOTIDE SEQUENCE [LARGE SCALE GENOMIC DNA]</scope>
    <source>
        <strain evidence="10">TB1705</strain>
        <tissue evidence="10">Leaf</tissue>
    </source>
</reference>